<feature type="transmembrane region" description="Helical" evidence="9">
    <location>
        <begin position="329"/>
        <end position="350"/>
    </location>
</feature>
<feature type="transmembrane region" description="Helical" evidence="9">
    <location>
        <begin position="296"/>
        <end position="317"/>
    </location>
</feature>
<gene>
    <name evidence="11" type="ORF">Loak_1936</name>
</gene>
<dbReference type="PATRIC" id="fig|29423.5.peg.2032"/>
<evidence type="ECO:0000256" key="4">
    <source>
        <dbReference type="ARBA" id="ARBA00022475"/>
    </source>
</evidence>
<evidence type="ECO:0000256" key="1">
    <source>
        <dbReference type="ARBA" id="ARBA00004651"/>
    </source>
</evidence>
<evidence type="ECO:0000256" key="2">
    <source>
        <dbReference type="ARBA" id="ARBA00008240"/>
    </source>
</evidence>
<dbReference type="PROSITE" id="PS00217">
    <property type="entry name" value="SUGAR_TRANSPORT_2"/>
    <property type="match status" value="1"/>
</dbReference>
<sequence length="430" mass="47073">MQPSEKKSIIAGLYGNALEWYDFLLYASFAPIFSDIFFPTNVHFLSMIATFTVFAIGFLVRPIGGALLGHYADHVGRRKALIASVAIMTVTTTCIAFLPTYQHAGIIAPILFTLFRLIQGIAIGGELPGSATFLIEHMFNYGRGFAGSLVLCTAFLGIFAGSLTASLLSAAISYEQLADWGWRLAYCIGGILGILGIYLRFKSVEPSTFLQEKPSEELPVKLVFTRYKKQLLLAIICTSILAVVNYILIAYVTSFLVKSAKFSLNDALFINFISLFLLTLLIPVMGLLSDYLGRKFVFLAGIIGIFLFVFPVFWLLMSGNWWYVLGSEVLLAIILAPINATVPTIIAEMFPTAVRASGTSIGYNIGQALFGGTAPLIALLLIEVTGNHYAPAWYIFIWTIIVIFVSKFLQETNQKASSKSPPGTKTAPHC</sequence>
<feature type="transmembrane region" description="Helical" evidence="9">
    <location>
        <begin position="388"/>
        <end position="409"/>
    </location>
</feature>
<keyword evidence="8 9" id="KW-0472">Membrane</keyword>
<feature type="domain" description="Major facilitator superfamily (MFS) profile" evidence="10">
    <location>
        <begin position="8"/>
        <end position="415"/>
    </location>
</feature>
<feature type="transmembrane region" description="Helical" evidence="9">
    <location>
        <begin position="80"/>
        <end position="98"/>
    </location>
</feature>
<evidence type="ECO:0000256" key="8">
    <source>
        <dbReference type="ARBA" id="ARBA00023136"/>
    </source>
</evidence>
<evidence type="ECO:0000313" key="12">
    <source>
        <dbReference type="Proteomes" id="UP000054858"/>
    </source>
</evidence>
<keyword evidence="4" id="KW-1003">Cell membrane</keyword>
<evidence type="ECO:0000256" key="6">
    <source>
        <dbReference type="ARBA" id="ARBA00022847"/>
    </source>
</evidence>
<keyword evidence="5 9" id="KW-0812">Transmembrane</keyword>
<dbReference type="InterPro" id="IPR005829">
    <property type="entry name" value="Sugar_transporter_CS"/>
</dbReference>
<keyword evidence="7 9" id="KW-1133">Transmembrane helix</keyword>
<evidence type="ECO:0000313" key="11">
    <source>
        <dbReference type="EMBL" id="KTD38260.1"/>
    </source>
</evidence>
<feature type="transmembrane region" description="Helical" evidence="9">
    <location>
        <begin position="145"/>
        <end position="174"/>
    </location>
</feature>
<feature type="transmembrane region" description="Helical" evidence="9">
    <location>
        <begin position="180"/>
        <end position="201"/>
    </location>
</feature>
<dbReference type="PROSITE" id="PS50850">
    <property type="entry name" value="MFS"/>
    <property type="match status" value="1"/>
</dbReference>
<dbReference type="Gene3D" id="1.20.1250.20">
    <property type="entry name" value="MFS general substrate transporter like domains"/>
    <property type="match status" value="1"/>
</dbReference>
<organism evidence="11 12">
    <name type="scientific">Legionella oakridgensis</name>
    <dbReference type="NCBI Taxonomy" id="29423"/>
    <lineage>
        <taxon>Bacteria</taxon>
        <taxon>Pseudomonadati</taxon>
        <taxon>Pseudomonadota</taxon>
        <taxon>Gammaproteobacteria</taxon>
        <taxon>Legionellales</taxon>
        <taxon>Legionellaceae</taxon>
        <taxon>Legionella</taxon>
    </lineage>
</organism>
<dbReference type="InterPro" id="IPR051084">
    <property type="entry name" value="H+-coupled_symporters"/>
</dbReference>
<dbReference type="InterPro" id="IPR036259">
    <property type="entry name" value="MFS_trans_sf"/>
</dbReference>
<keyword evidence="3" id="KW-0813">Transport</keyword>
<comment type="subcellular location">
    <subcellularLocation>
        <location evidence="1">Cell membrane</location>
        <topology evidence="1">Multi-pass membrane protein</topology>
    </subcellularLocation>
</comment>
<dbReference type="GO" id="GO:0005886">
    <property type="term" value="C:plasma membrane"/>
    <property type="evidence" value="ECO:0007669"/>
    <property type="project" value="UniProtKB-SubCell"/>
</dbReference>
<evidence type="ECO:0000259" key="10">
    <source>
        <dbReference type="PROSITE" id="PS50850"/>
    </source>
</evidence>
<dbReference type="Proteomes" id="UP000054858">
    <property type="component" value="Unassembled WGS sequence"/>
</dbReference>
<feature type="transmembrane region" description="Helical" evidence="9">
    <location>
        <begin position="268"/>
        <end position="289"/>
    </location>
</feature>
<evidence type="ECO:0000256" key="9">
    <source>
        <dbReference type="SAM" id="Phobius"/>
    </source>
</evidence>
<keyword evidence="6" id="KW-0769">Symport</keyword>
<comment type="similarity">
    <text evidence="2">Belongs to the major facilitator superfamily. Metabolite:H+ Symporter (MHS) family (TC 2.A.1.6) family.</text>
</comment>
<feature type="transmembrane region" description="Helical" evidence="9">
    <location>
        <begin position="231"/>
        <end position="256"/>
    </location>
</feature>
<evidence type="ECO:0000256" key="5">
    <source>
        <dbReference type="ARBA" id="ARBA00022692"/>
    </source>
</evidence>
<dbReference type="AlphaFoldDB" id="A0A0W0X184"/>
<evidence type="ECO:0000256" key="3">
    <source>
        <dbReference type="ARBA" id="ARBA00022448"/>
    </source>
</evidence>
<evidence type="ECO:0000256" key="7">
    <source>
        <dbReference type="ARBA" id="ARBA00022989"/>
    </source>
</evidence>
<name>A0A0W0X184_9GAMM</name>
<feature type="transmembrane region" description="Helical" evidence="9">
    <location>
        <begin position="362"/>
        <end position="382"/>
    </location>
</feature>
<proteinExistence type="inferred from homology"/>
<dbReference type="PROSITE" id="PS00216">
    <property type="entry name" value="SUGAR_TRANSPORT_1"/>
    <property type="match status" value="1"/>
</dbReference>
<dbReference type="PANTHER" id="PTHR43528:SF1">
    <property type="entry name" value="ALPHA-KETOGLUTARATE PERMEASE"/>
    <property type="match status" value="1"/>
</dbReference>
<feature type="transmembrane region" description="Helical" evidence="9">
    <location>
        <begin position="44"/>
        <end position="68"/>
    </location>
</feature>
<dbReference type="RefSeq" id="WP_058388920.1">
    <property type="nucleotide sequence ID" value="NZ_LCUA01000003.1"/>
</dbReference>
<accession>A0A0W0X184</accession>
<dbReference type="EMBL" id="LNYP01000029">
    <property type="protein sequence ID" value="KTD38260.1"/>
    <property type="molecule type" value="Genomic_DNA"/>
</dbReference>
<dbReference type="PANTHER" id="PTHR43528">
    <property type="entry name" value="ALPHA-KETOGLUTARATE PERMEASE"/>
    <property type="match status" value="1"/>
</dbReference>
<feature type="transmembrane region" description="Helical" evidence="9">
    <location>
        <begin position="104"/>
        <end position="124"/>
    </location>
</feature>
<feature type="transmembrane region" description="Helical" evidence="9">
    <location>
        <begin position="20"/>
        <end position="38"/>
    </location>
</feature>
<dbReference type="Pfam" id="PF07690">
    <property type="entry name" value="MFS_1"/>
    <property type="match status" value="1"/>
</dbReference>
<dbReference type="GO" id="GO:0015293">
    <property type="term" value="F:symporter activity"/>
    <property type="evidence" value="ECO:0007669"/>
    <property type="project" value="UniProtKB-KW"/>
</dbReference>
<protein>
    <recommendedName>
        <fullName evidence="10">Major facilitator superfamily (MFS) profile domain-containing protein</fullName>
    </recommendedName>
</protein>
<dbReference type="InterPro" id="IPR020846">
    <property type="entry name" value="MFS_dom"/>
</dbReference>
<dbReference type="SUPFAM" id="SSF103473">
    <property type="entry name" value="MFS general substrate transporter"/>
    <property type="match status" value="1"/>
</dbReference>
<dbReference type="InterPro" id="IPR011701">
    <property type="entry name" value="MFS"/>
</dbReference>
<comment type="caution">
    <text evidence="11">The sequence shown here is derived from an EMBL/GenBank/DDBJ whole genome shotgun (WGS) entry which is preliminary data.</text>
</comment>
<reference evidence="11 12" key="1">
    <citation type="submission" date="2015-11" db="EMBL/GenBank/DDBJ databases">
        <title>Genomic analysis of 38 Legionella species identifies large and diverse effector repertoires.</title>
        <authorList>
            <person name="Burstein D."/>
            <person name="Amaro F."/>
            <person name="Zusman T."/>
            <person name="Lifshitz Z."/>
            <person name="Cohen O."/>
            <person name="Gilbert J.A."/>
            <person name="Pupko T."/>
            <person name="Shuman H.A."/>
            <person name="Segal G."/>
        </authorList>
    </citation>
    <scope>NUCLEOTIDE SEQUENCE [LARGE SCALE GENOMIC DNA]</scope>
    <source>
        <strain evidence="11 12">Oak Ridge-10</strain>
    </source>
</reference>